<keyword evidence="3" id="KW-0472">Membrane</keyword>
<dbReference type="InterPro" id="IPR027383">
    <property type="entry name" value="Znf_put"/>
</dbReference>
<gene>
    <name evidence="5" type="ORF">ACFO8Q_00570</name>
</gene>
<evidence type="ECO:0000313" key="5">
    <source>
        <dbReference type="EMBL" id="MFC4765900.1"/>
    </source>
</evidence>
<dbReference type="Proteomes" id="UP001596002">
    <property type="component" value="Unassembled WGS sequence"/>
</dbReference>
<dbReference type="RefSeq" id="WP_380023480.1">
    <property type="nucleotide sequence ID" value="NZ_JBHSHC010000006.1"/>
</dbReference>
<keyword evidence="3" id="KW-0812">Transmembrane</keyword>
<dbReference type="InterPro" id="IPR041916">
    <property type="entry name" value="Anti_sigma_zinc_sf"/>
</dbReference>
<comment type="caution">
    <text evidence="5">The sequence shown here is derived from an EMBL/GenBank/DDBJ whole genome shotgun (WGS) entry which is preliminary data.</text>
</comment>
<organism evidence="5 6">
    <name type="scientific">Effusibacillus consociatus</name>
    <dbReference type="NCBI Taxonomy" id="1117041"/>
    <lineage>
        <taxon>Bacteria</taxon>
        <taxon>Bacillati</taxon>
        <taxon>Bacillota</taxon>
        <taxon>Bacilli</taxon>
        <taxon>Bacillales</taxon>
        <taxon>Alicyclobacillaceae</taxon>
        <taxon>Effusibacillus</taxon>
    </lineage>
</organism>
<evidence type="ECO:0000256" key="2">
    <source>
        <dbReference type="ARBA" id="ARBA00024438"/>
    </source>
</evidence>
<name>A0ABV9PV33_9BACL</name>
<evidence type="ECO:0000256" key="1">
    <source>
        <dbReference type="ARBA" id="ARBA00024353"/>
    </source>
</evidence>
<evidence type="ECO:0000256" key="3">
    <source>
        <dbReference type="SAM" id="Phobius"/>
    </source>
</evidence>
<dbReference type="Pfam" id="PF13490">
    <property type="entry name" value="zf-HC2"/>
    <property type="match status" value="1"/>
</dbReference>
<evidence type="ECO:0000313" key="6">
    <source>
        <dbReference type="Proteomes" id="UP001596002"/>
    </source>
</evidence>
<dbReference type="EMBL" id="JBHSHC010000006">
    <property type="protein sequence ID" value="MFC4765900.1"/>
    <property type="molecule type" value="Genomic_DNA"/>
</dbReference>
<evidence type="ECO:0000259" key="4">
    <source>
        <dbReference type="Pfam" id="PF13490"/>
    </source>
</evidence>
<dbReference type="Gene3D" id="1.10.10.1320">
    <property type="entry name" value="Anti-sigma factor, zinc-finger domain"/>
    <property type="match status" value="1"/>
</dbReference>
<proteinExistence type="inferred from homology"/>
<feature type="domain" description="Putative zinc-finger" evidence="4">
    <location>
        <begin position="3"/>
        <end position="37"/>
    </location>
</feature>
<accession>A0ABV9PV33</accession>
<feature type="transmembrane region" description="Helical" evidence="3">
    <location>
        <begin position="84"/>
        <end position="106"/>
    </location>
</feature>
<sequence>MDCGDVKKAMQLFLDDELDRSKREQVEAHIAGCAECRQHFVELGYIAQKLSTAEWFKAPADFTENLIAKMEREHLAKRNWRVPVVRWTGIAAAAAFVFSLGVWWSIPDQFSVSANPSESLVMKDNRVIIIPKGQEYKGNLVIHNGDVIVEGKVDGDIVALNGQIYKQAGADISGKTEEINETFHIMKYYLNQFWSTIQEALK</sequence>
<keyword evidence="3" id="KW-1133">Transmembrane helix</keyword>
<reference evidence="6" key="1">
    <citation type="journal article" date="2019" name="Int. J. Syst. Evol. Microbiol.">
        <title>The Global Catalogue of Microorganisms (GCM) 10K type strain sequencing project: providing services to taxonomists for standard genome sequencing and annotation.</title>
        <authorList>
            <consortium name="The Broad Institute Genomics Platform"/>
            <consortium name="The Broad Institute Genome Sequencing Center for Infectious Disease"/>
            <person name="Wu L."/>
            <person name="Ma J."/>
        </authorList>
    </citation>
    <scope>NUCLEOTIDE SEQUENCE [LARGE SCALE GENOMIC DNA]</scope>
    <source>
        <strain evidence="6">WYCCWR 12678</strain>
    </source>
</reference>
<protein>
    <recommendedName>
        <fullName evidence="2">Anti-sigma-W factor RsiW</fullName>
    </recommendedName>
</protein>
<keyword evidence="6" id="KW-1185">Reference proteome</keyword>
<comment type="similarity">
    <text evidence="1">Belongs to the zinc-associated anti-sigma factor (ZAS) superfamily. Anti-sigma-W factor family.</text>
</comment>